<evidence type="ECO:0000313" key="2">
    <source>
        <dbReference type="EMBL" id="KKK89209.1"/>
    </source>
</evidence>
<evidence type="ECO:0000256" key="1">
    <source>
        <dbReference type="SAM" id="MobiDB-lite"/>
    </source>
</evidence>
<dbReference type="AlphaFoldDB" id="A0A0F9BEX8"/>
<reference evidence="2" key="1">
    <citation type="journal article" date="2015" name="Nature">
        <title>Complex archaea that bridge the gap between prokaryotes and eukaryotes.</title>
        <authorList>
            <person name="Spang A."/>
            <person name="Saw J.H."/>
            <person name="Jorgensen S.L."/>
            <person name="Zaremba-Niedzwiedzka K."/>
            <person name="Martijn J."/>
            <person name="Lind A.E."/>
            <person name="van Eijk R."/>
            <person name="Schleper C."/>
            <person name="Guy L."/>
            <person name="Ettema T.J."/>
        </authorList>
    </citation>
    <scope>NUCLEOTIDE SEQUENCE</scope>
</reference>
<dbReference type="EMBL" id="LAZR01049626">
    <property type="protein sequence ID" value="KKK89209.1"/>
    <property type="molecule type" value="Genomic_DNA"/>
</dbReference>
<comment type="caution">
    <text evidence="2">The sequence shown here is derived from an EMBL/GenBank/DDBJ whole genome shotgun (WGS) entry which is preliminary data.</text>
</comment>
<organism evidence="2">
    <name type="scientific">marine sediment metagenome</name>
    <dbReference type="NCBI Taxonomy" id="412755"/>
    <lineage>
        <taxon>unclassified sequences</taxon>
        <taxon>metagenomes</taxon>
        <taxon>ecological metagenomes</taxon>
    </lineage>
</organism>
<proteinExistence type="predicted"/>
<accession>A0A0F9BEX8</accession>
<sequence>QLGSNHRLRDPGRDNGREFPDLWYADGVEDGEQQ</sequence>
<gene>
    <name evidence="2" type="ORF">LCGC14_2735430</name>
</gene>
<protein>
    <submittedName>
        <fullName evidence="2">Uncharacterized protein</fullName>
    </submittedName>
</protein>
<name>A0A0F9BEX8_9ZZZZ</name>
<feature type="region of interest" description="Disordered" evidence="1">
    <location>
        <begin position="1"/>
        <end position="34"/>
    </location>
</feature>
<feature type="non-terminal residue" evidence="2">
    <location>
        <position position="1"/>
    </location>
</feature>
<feature type="compositionally biased region" description="Basic and acidic residues" evidence="1">
    <location>
        <begin position="7"/>
        <end position="20"/>
    </location>
</feature>